<keyword evidence="1" id="KW-1133">Transmembrane helix</keyword>
<dbReference type="eggNOG" id="ENOG503346C">
    <property type="taxonomic scope" value="Bacteria"/>
</dbReference>
<name>A0A0A2MIT0_9FLAO</name>
<dbReference type="OrthoDB" id="1453319at2"/>
<proteinExistence type="predicted"/>
<keyword evidence="1" id="KW-0472">Membrane</keyword>
<gene>
    <name evidence="2" type="ORF">Q766_13475</name>
</gene>
<organism evidence="2 3">
    <name type="scientific">Flavobacterium subsaxonicum WB 4.1-42 = DSM 21790</name>
    <dbReference type="NCBI Taxonomy" id="1121898"/>
    <lineage>
        <taxon>Bacteria</taxon>
        <taxon>Pseudomonadati</taxon>
        <taxon>Bacteroidota</taxon>
        <taxon>Flavobacteriia</taxon>
        <taxon>Flavobacteriales</taxon>
        <taxon>Flavobacteriaceae</taxon>
        <taxon>Flavobacterium</taxon>
    </lineage>
</organism>
<accession>A0A0A2MIT0</accession>
<dbReference type="RefSeq" id="WP_026991129.1">
    <property type="nucleotide sequence ID" value="NZ_AUGP01000025.1"/>
</dbReference>
<feature type="transmembrane region" description="Helical" evidence="1">
    <location>
        <begin position="33"/>
        <end position="53"/>
    </location>
</feature>
<evidence type="ECO:0000256" key="1">
    <source>
        <dbReference type="SAM" id="Phobius"/>
    </source>
</evidence>
<protein>
    <submittedName>
        <fullName evidence="2">Uncharacterized protein</fullName>
    </submittedName>
</protein>
<reference evidence="2 3" key="1">
    <citation type="submission" date="2013-09" db="EMBL/GenBank/DDBJ databases">
        <authorList>
            <person name="Zeng Z."/>
            <person name="Chen C."/>
        </authorList>
    </citation>
    <scope>NUCLEOTIDE SEQUENCE [LARGE SCALE GENOMIC DNA]</scope>
    <source>
        <strain evidence="2 3">WB 4.1-42</strain>
    </source>
</reference>
<dbReference type="AlphaFoldDB" id="A0A0A2MIT0"/>
<keyword evidence="3" id="KW-1185">Reference proteome</keyword>
<evidence type="ECO:0000313" key="2">
    <source>
        <dbReference type="EMBL" id="KGO92169.1"/>
    </source>
</evidence>
<dbReference type="Proteomes" id="UP000030111">
    <property type="component" value="Unassembled WGS sequence"/>
</dbReference>
<keyword evidence="1" id="KW-0812">Transmembrane</keyword>
<dbReference type="EMBL" id="JRLY01000011">
    <property type="protein sequence ID" value="KGO92169.1"/>
    <property type="molecule type" value="Genomic_DNA"/>
</dbReference>
<dbReference type="STRING" id="1121898.GCA_000422725_02951"/>
<evidence type="ECO:0000313" key="3">
    <source>
        <dbReference type="Proteomes" id="UP000030111"/>
    </source>
</evidence>
<comment type="caution">
    <text evidence="2">The sequence shown here is derived from an EMBL/GenBank/DDBJ whole genome shotgun (WGS) entry which is preliminary data.</text>
</comment>
<sequence length="66" mass="7258">MKTFIYILIVLALGLTIFNVTQLDFSNLLEGNSVVALIGIIASLCAICILLIFKSAQSIDEKTRNR</sequence>